<dbReference type="PANTHER" id="PTHR11547:SF23">
    <property type="entry name" value="CREATINE KINASE B-TYPE"/>
    <property type="match status" value="1"/>
</dbReference>
<evidence type="ECO:0000256" key="2">
    <source>
        <dbReference type="ARBA" id="ARBA00040306"/>
    </source>
</evidence>
<dbReference type="STRING" id="10029.G3HVN8"/>
<evidence type="ECO:0000256" key="8">
    <source>
        <dbReference type="SAM" id="MobiDB-lite"/>
    </source>
</evidence>
<accession>G3HVN8</accession>
<evidence type="ECO:0000256" key="3">
    <source>
        <dbReference type="ARBA" id="ARBA00041818"/>
    </source>
</evidence>
<comment type="subunit">
    <text evidence="5">Dimer of identical or non-identical chains, which can be either B (brain type) or M (muscle type). With MM being the major form in skeletal muscle and myocardium, MB existing in myocardium, and BB existing in many tissues, especially brain. Interacts with SLC12A6 (via C-terminus); the interaction may be required for SLC12A6 potassium-chloride cotransport activity.</text>
</comment>
<dbReference type="AlphaFoldDB" id="G3HVN8"/>
<dbReference type="OMA" id="QPSVEHK"/>
<gene>
    <name evidence="10" type="ORF">I79_015028</name>
</gene>
<dbReference type="GO" id="GO:0005615">
    <property type="term" value="C:extracellular space"/>
    <property type="evidence" value="ECO:0007669"/>
    <property type="project" value="TreeGrafter"/>
</dbReference>
<evidence type="ECO:0000313" key="10">
    <source>
        <dbReference type="EMBL" id="EGW01200.1"/>
    </source>
</evidence>
<dbReference type="InterPro" id="IPR036802">
    <property type="entry name" value="ATP-guanido_PTrfase_N_sf"/>
</dbReference>
<name>G3HVN8_CRIGR</name>
<dbReference type="GO" id="GO:0046314">
    <property type="term" value="P:phosphocreatine biosynthetic process"/>
    <property type="evidence" value="ECO:0007669"/>
    <property type="project" value="InterPro"/>
</dbReference>
<dbReference type="Ensembl" id="ENSCGRT00001011959.1">
    <property type="protein sequence ID" value="ENSCGRP00001007877.1"/>
    <property type="gene ID" value="ENSCGRG00001010251.1"/>
</dbReference>
<dbReference type="Proteomes" id="UP000694386">
    <property type="component" value="Unplaced"/>
</dbReference>
<comment type="function">
    <text evidence="4">Reversibly catalyzes the transfer of phosphate between ATP and various phosphogens (e.g. creatine phosphate). Creatine kinase isoenzymes play a central role in energy transduction in tissues with large, fluctuating energy demands, such as skeletal muscle, heart, brain and spermatozoa. Acts as a key regulator of adaptive thermogenesis as part of the futile creatine cycle: localizes to the mitochondria of thermogenic fat cells and acts by mediating phosphorylation of creatine to initiate a futile cycle of creatine phosphorylation and dephosphorylation. During the futile creatine cycle, creatine and N-phosphocreatine are in a futile cycle, which dissipates the high energy charge of N-phosphocreatine as heat without performing any mechanical or chemical work.</text>
</comment>
<protein>
    <recommendedName>
        <fullName evidence="2">Creatine kinase B-type</fullName>
        <ecNumber evidence="1">2.7.3.2</ecNumber>
    </recommendedName>
    <alternativeName>
        <fullName evidence="3">Creatine kinase B chain</fullName>
    </alternativeName>
</protein>
<evidence type="ECO:0000256" key="6">
    <source>
        <dbReference type="ARBA" id="ARBA00048857"/>
    </source>
</evidence>
<evidence type="ECO:0000259" key="9">
    <source>
        <dbReference type="PROSITE" id="PS51509"/>
    </source>
</evidence>
<feature type="domain" description="Phosphagen kinase N-terminal" evidence="9">
    <location>
        <begin position="1"/>
        <end position="29"/>
    </location>
</feature>
<dbReference type="GO" id="GO:0004111">
    <property type="term" value="F:creatine kinase activity"/>
    <property type="evidence" value="ECO:0007669"/>
    <property type="project" value="UniProtKB-EC"/>
</dbReference>
<feature type="compositionally biased region" description="Polar residues" evidence="8">
    <location>
        <begin position="57"/>
        <end position="66"/>
    </location>
</feature>
<dbReference type="Proteomes" id="UP000001075">
    <property type="component" value="Unassembled WGS sequence"/>
</dbReference>
<evidence type="ECO:0000256" key="1">
    <source>
        <dbReference type="ARBA" id="ARBA00012231"/>
    </source>
</evidence>
<evidence type="ECO:0000256" key="7">
    <source>
        <dbReference type="PROSITE-ProRule" id="PRU00842"/>
    </source>
</evidence>
<dbReference type="SUPFAM" id="SSF48034">
    <property type="entry name" value="Guanido kinase N-terminal domain"/>
    <property type="match status" value="1"/>
</dbReference>
<dbReference type="Gene3D" id="1.10.135.10">
    <property type="entry name" value="ATP:guanido phosphotransferase, N-terminal domain"/>
    <property type="match status" value="1"/>
</dbReference>
<feature type="compositionally biased region" description="Basic and acidic residues" evidence="8">
    <location>
        <begin position="27"/>
        <end position="41"/>
    </location>
</feature>
<evidence type="ECO:0000313" key="11">
    <source>
        <dbReference type="Ensembl" id="ENSCGRP00001007877.1"/>
    </source>
</evidence>
<dbReference type="PROSITE" id="PS51509">
    <property type="entry name" value="PHOSPHAGEN_KINASE_N"/>
    <property type="match status" value="1"/>
</dbReference>
<comment type="catalytic activity">
    <reaction evidence="6">
        <text>creatine + ATP = N-phosphocreatine + ADP + H(+)</text>
        <dbReference type="Rhea" id="RHEA:17157"/>
        <dbReference type="ChEBI" id="CHEBI:15378"/>
        <dbReference type="ChEBI" id="CHEBI:30616"/>
        <dbReference type="ChEBI" id="CHEBI:57947"/>
        <dbReference type="ChEBI" id="CHEBI:58092"/>
        <dbReference type="ChEBI" id="CHEBI:456216"/>
        <dbReference type="EC" id="2.7.3.2"/>
    </reaction>
    <physiologicalReaction direction="left-to-right" evidence="6">
        <dbReference type="Rhea" id="RHEA:17158"/>
    </physiologicalReaction>
</comment>
<dbReference type="EMBL" id="JH000783">
    <property type="protein sequence ID" value="EGW01200.1"/>
    <property type="molecule type" value="Genomic_DNA"/>
</dbReference>
<proteinExistence type="inferred from homology"/>
<evidence type="ECO:0000313" key="12">
    <source>
        <dbReference type="Proteomes" id="UP000001075"/>
    </source>
</evidence>
<dbReference type="InterPro" id="IPR000749">
    <property type="entry name" value="ATP-guanido_PTrfase"/>
</dbReference>
<reference evidence="10" key="2">
    <citation type="submission" date="2011-08" db="EMBL/GenBank/DDBJ databases">
        <title>The genomic sequence of the Chinese hamster ovary CHO-K1 cell line.</title>
        <authorList>
            <person name="Xu X."/>
            <person name="Nagarajan H."/>
            <person name="Lewis N.E."/>
            <person name="Pan S."/>
            <person name="Cai Z."/>
            <person name="Liu X."/>
            <person name="Chen W."/>
            <person name="Xie M."/>
            <person name="Wang W."/>
            <person name="Hammond S."/>
            <person name="Andersen M.R."/>
            <person name="Neff N."/>
            <person name="Passarelli B."/>
            <person name="Koh W."/>
            <person name="Fan C.H."/>
            <person name="Wang J."/>
            <person name="Gui Y."/>
            <person name="Lee K.H."/>
            <person name="Betenbaugh M.J."/>
            <person name="Quake S.R."/>
            <person name="Famili I."/>
            <person name="Palsson B.O."/>
            <person name="Wang J."/>
        </authorList>
    </citation>
    <scope>NUCLEOTIDE SEQUENCE</scope>
</reference>
<reference evidence="11" key="3">
    <citation type="submission" date="2025-05" db="UniProtKB">
        <authorList>
            <consortium name="Ensembl"/>
        </authorList>
    </citation>
    <scope>IDENTIFICATION</scope>
</reference>
<evidence type="ECO:0000256" key="4">
    <source>
        <dbReference type="ARBA" id="ARBA00045554"/>
    </source>
</evidence>
<feature type="region of interest" description="Disordered" evidence="8">
    <location>
        <begin position="27"/>
        <end position="66"/>
    </location>
</feature>
<dbReference type="PANTHER" id="PTHR11547">
    <property type="entry name" value="ARGININE OR CREATINE KINASE"/>
    <property type="match status" value="1"/>
</dbReference>
<keyword evidence="10" id="KW-0808">Transferase</keyword>
<dbReference type="InterPro" id="IPR022413">
    <property type="entry name" value="ATP-guanido_PTrfase_N"/>
</dbReference>
<comment type="similarity">
    <text evidence="7">Belongs to the ATP:guanido phosphotransferase family.</text>
</comment>
<sequence>MTVGTAAGEEEIQEVFKDLFDPIIEDRHSGYQPSVEHKTDLNPENLQDFDDLDPNYGLSSPLPSHTAVTGHTIKKLEVEYNRSRATATHQQPLPL</sequence>
<evidence type="ECO:0000256" key="5">
    <source>
        <dbReference type="ARBA" id="ARBA00047143"/>
    </source>
</evidence>
<dbReference type="EC" id="2.7.3.2" evidence="1"/>
<keyword evidence="10" id="KW-0418">Kinase</keyword>
<organism evidence="10 12">
    <name type="scientific">Cricetulus griseus</name>
    <name type="common">Chinese hamster</name>
    <name type="synonym">Cricetulus barabensis griseus</name>
    <dbReference type="NCBI Taxonomy" id="10029"/>
    <lineage>
        <taxon>Eukaryota</taxon>
        <taxon>Metazoa</taxon>
        <taxon>Chordata</taxon>
        <taxon>Craniata</taxon>
        <taxon>Vertebrata</taxon>
        <taxon>Euteleostomi</taxon>
        <taxon>Mammalia</taxon>
        <taxon>Eutheria</taxon>
        <taxon>Euarchontoglires</taxon>
        <taxon>Glires</taxon>
        <taxon>Rodentia</taxon>
        <taxon>Myomorpha</taxon>
        <taxon>Muroidea</taxon>
        <taxon>Cricetidae</taxon>
        <taxon>Cricetinae</taxon>
        <taxon>Cricetulus</taxon>
    </lineage>
</organism>
<reference evidence="12" key="1">
    <citation type="journal article" date="2011" name="Nat. Biotechnol.">
        <title>The genomic sequence of the Chinese hamster ovary (CHO)-K1 cell line.</title>
        <authorList>
            <person name="Xu X."/>
            <person name="Nagarajan H."/>
            <person name="Lewis N.E."/>
            <person name="Pan S."/>
            <person name="Cai Z."/>
            <person name="Liu X."/>
            <person name="Chen W."/>
            <person name="Xie M."/>
            <person name="Wang W."/>
            <person name="Hammond S."/>
            <person name="Andersen M.R."/>
            <person name="Neff N."/>
            <person name="Passarelli B."/>
            <person name="Koh W."/>
            <person name="Fan H.C."/>
            <person name="Wang J."/>
            <person name="Gui Y."/>
            <person name="Lee K.H."/>
            <person name="Betenbaugh M.J."/>
            <person name="Quake S.R."/>
            <person name="Famili I."/>
            <person name="Palsson B.O."/>
            <person name="Wang J."/>
        </authorList>
    </citation>
    <scope>NUCLEOTIDE SEQUENCE [LARGE SCALE GENOMIC DNA]</scope>
    <source>
        <strain evidence="12">CHO K1 cell line</strain>
    </source>
</reference>